<reference evidence="11" key="1">
    <citation type="submission" date="2016-01" db="EMBL/GenBank/DDBJ databases">
        <title>WGS of SAMN04407783.</title>
        <authorList>
            <person name="Adams M."/>
            <person name="Sutton G."/>
            <person name="Nelson K."/>
            <person name="Thaden J."/>
            <person name="Fowler V."/>
            <person name="Mccorrison J."/>
            <person name="Sanka R."/>
            <person name="Brinkac L."/>
            <person name="Nierman W."/>
        </authorList>
    </citation>
    <scope>NUCLEOTIDE SEQUENCE [LARGE SCALE GENOMIC DNA]</scope>
    <source>
        <strain evidence="11">GN04363</strain>
    </source>
</reference>
<dbReference type="GO" id="GO:0009421">
    <property type="term" value="C:bacterial-type flagellum filament cap"/>
    <property type="evidence" value="ECO:0007669"/>
    <property type="project" value="InterPro"/>
</dbReference>
<gene>
    <name evidence="10" type="ORF">AWI28_10065</name>
</gene>
<evidence type="ECO:0000313" key="10">
    <source>
        <dbReference type="EMBL" id="KUQ85967.1"/>
    </source>
</evidence>
<dbReference type="OrthoDB" id="9810816at2"/>
<comment type="caution">
    <text evidence="10">The sequence shown here is derived from an EMBL/GenBank/DDBJ whole genome shotgun (WGS) entry which is preliminary data.</text>
</comment>
<keyword evidence="10" id="KW-0966">Cell projection</keyword>
<dbReference type="GO" id="GO:0009424">
    <property type="term" value="C:bacterial-type flagellum hook"/>
    <property type="evidence" value="ECO:0007669"/>
    <property type="project" value="UniProtKB-UniRule"/>
</dbReference>
<proteinExistence type="inferred from homology"/>
<comment type="subcellular location">
    <subcellularLocation>
        <location evidence="7">Secreted</location>
    </subcellularLocation>
    <subcellularLocation>
        <location evidence="7">Bacterial flagellum</location>
    </subcellularLocation>
</comment>
<evidence type="ECO:0000256" key="7">
    <source>
        <dbReference type="RuleBase" id="RU362066"/>
    </source>
</evidence>
<comment type="similarity">
    <text evidence="1 7">Belongs to the FliD family.</text>
</comment>
<dbReference type="Pfam" id="PF07195">
    <property type="entry name" value="FliD_C"/>
    <property type="match status" value="1"/>
</dbReference>
<dbReference type="InterPro" id="IPR040026">
    <property type="entry name" value="FliD"/>
</dbReference>
<keyword evidence="10" id="KW-0282">Flagellum</keyword>
<dbReference type="GO" id="GO:0007155">
    <property type="term" value="P:cell adhesion"/>
    <property type="evidence" value="ECO:0007669"/>
    <property type="project" value="InterPro"/>
</dbReference>
<dbReference type="AlphaFoldDB" id="A0A0X4EWA2"/>
<dbReference type="GO" id="GO:0071973">
    <property type="term" value="P:bacterial-type flagellum-dependent cell motility"/>
    <property type="evidence" value="ECO:0007669"/>
    <property type="project" value="TreeGrafter"/>
</dbReference>
<dbReference type="InterPro" id="IPR003481">
    <property type="entry name" value="FliD_N"/>
</dbReference>
<dbReference type="PANTHER" id="PTHR30288:SF0">
    <property type="entry name" value="FLAGELLAR HOOK-ASSOCIATED PROTEIN 2"/>
    <property type="match status" value="1"/>
</dbReference>
<dbReference type="Proteomes" id="UP000064715">
    <property type="component" value="Unassembled WGS sequence"/>
</dbReference>
<evidence type="ECO:0000256" key="2">
    <source>
        <dbReference type="ARBA" id="ARBA00011255"/>
    </source>
</evidence>
<dbReference type="RefSeq" id="WP_059310358.1">
    <property type="nucleotide sequence ID" value="NZ_LRCR01000003.1"/>
</dbReference>
<dbReference type="EMBL" id="LRCR01000003">
    <property type="protein sequence ID" value="KUQ85967.1"/>
    <property type="molecule type" value="Genomic_DNA"/>
</dbReference>
<accession>A0A0X4EWA2</accession>
<evidence type="ECO:0000259" key="9">
    <source>
        <dbReference type="Pfam" id="PF07195"/>
    </source>
</evidence>
<dbReference type="GO" id="GO:0005576">
    <property type="term" value="C:extracellular region"/>
    <property type="evidence" value="ECO:0007669"/>
    <property type="project" value="UniProtKB-SubCell"/>
</dbReference>
<evidence type="ECO:0000259" key="8">
    <source>
        <dbReference type="Pfam" id="PF02465"/>
    </source>
</evidence>
<evidence type="ECO:0000256" key="6">
    <source>
        <dbReference type="ARBA" id="ARBA00025175"/>
    </source>
</evidence>
<name>A0A0X4EWA2_9ENTR</name>
<feature type="domain" description="Flagellar hook-associated protein 2 N-terminal" evidence="8">
    <location>
        <begin position="2"/>
        <end position="100"/>
    </location>
</feature>
<feature type="domain" description="Flagellar hook-associated protein 2 C-terminal" evidence="9">
    <location>
        <begin position="217"/>
        <end position="438"/>
    </location>
</feature>
<evidence type="ECO:0000256" key="1">
    <source>
        <dbReference type="ARBA" id="ARBA00009764"/>
    </source>
</evidence>
<evidence type="ECO:0000313" key="11">
    <source>
        <dbReference type="Proteomes" id="UP000064715"/>
    </source>
</evidence>
<keyword evidence="7" id="KW-0964">Secreted</keyword>
<keyword evidence="5 7" id="KW-0975">Bacterial flagellum</keyword>
<dbReference type="InterPro" id="IPR010809">
    <property type="entry name" value="FliD_C"/>
</dbReference>
<comment type="function">
    <text evidence="7">Required for morphogenesis and for the elongation of the flagellar filament by facilitating polymerization of the flagellin monomers at the tip of growing filament. Forms a capping structure, which prevents flagellin subunits (transported through the central channel of the flagellum) from leaking out without polymerization at the distal end.</text>
</comment>
<dbReference type="Pfam" id="PF02465">
    <property type="entry name" value="FliD_N"/>
    <property type="match status" value="1"/>
</dbReference>
<dbReference type="PANTHER" id="PTHR30288">
    <property type="entry name" value="FLAGELLAR CAP/ASSEMBLY PROTEIN FLID"/>
    <property type="match status" value="1"/>
</dbReference>
<comment type="subunit">
    <text evidence="2 7">Homopentamer.</text>
</comment>
<evidence type="ECO:0000256" key="4">
    <source>
        <dbReference type="ARBA" id="ARBA00023054"/>
    </source>
</evidence>
<organism evidence="10 11">
    <name type="scientific">Enterobacter genomosp. O</name>
    <dbReference type="NCBI Taxonomy" id="2364150"/>
    <lineage>
        <taxon>Bacteria</taxon>
        <taxon>Pseudomonadati</taxon>
        <taxon>Pseudomonadota</taxon>
        <taxon>Gammaproteobacteria</taxon>
        <taxon>Enterobacterales</taxon>
        <taxon>Enterobacteriaceae</taxon>
        <taxon>Enterobacter</taxon>
        <taxon>Enterobacter cloacae complex</taxon>
        <taxon>Enterobacter cloacae complex clade O</taxon>
    </lineage>
</organism>
<keyword evidence="11" id="KW-1185">Reference proteome</keyword>
<comment type="function">
    <text evidence="6">Required for the morphogenesis and for the elongation of the flagellar filament by facilitating polymerization of the flagellin monomers at the tip of growing filament. Forms a capping structure, which prevents flagellin subunits (transported through the central channel of the flagellum) from leaking out without polymerization at the distal end.</text>
</comment>
<keyword evidence="10" id="KW-0969">Cilium</keyword>
<evidence type="ECO:0000256" key="3">
    <source>
        <dbReference type="ARBA" id="ARBA00016246"/>
    </source>
</evidence>
<keyword evidence="4" id="KW-0175">Coiled coil</keyword>
<protein>
    <recommendedName>
        <fullName evidence="3 7">Flagellar hook-associated protein 2</fullName>
        <shortName evidence="7">HAP2</shortName>
    </recommendedName>
    <alternativeName>
        <fullName evidence="7">Flagellar cap protein</fullName>
    </alternativeName>
</protein>
<sequence>MSDFDPSQMATTLAGYDILALQNAIKTQKTTYDAQTKALASLRTALTTFRSSITALNSSSASVLKNIATMNQEGIATISASASARKGTYSLNVTQLATAQQKSFAGLDDDAIKNASGTLKINLNGESIEVDMDGLNSLADFADAINKTDFPSASDNSSTTATSAQNGVTASLMRIDGNVSLMLSSDQSGAKYDIQLDTSGMTAGQNIFDSPQTITNGKDALFTLGDSPTQYSSSSNTLDDLVDGVSIKLTGTTEANKPLVISIDTDTTETKNQIQAFLDAYNALRDTLTDMTKSGTSADTRGAFAGDASMSSLSSSLGNLLRGTFGDQNMSKFGIAADKDGKLTLDSDVLEKQLKNDPQTVAQFFNGNDGLIKAMDKSLDKYLSTSSGLLKSRQDTLDRQKTEIDNKTEKMNTRYESSYNRYLKQFTQLQKIMTQMNNTMSMFV</sequence>
<evidence type="ECO:0000256" key="5">
    <source>
        <dbReference type="ARBA" id="ARBA00023143"/>
    </source>
</evidence>